<organism evidence="2 3">
    <name type="scientific">Candidatus Neomicrothrix subdominans</name>
    <dbReference type="NCBI Taxonomy" id="2954438"/>
    <lineage>
        <taxon>Bacteria</taxon>
        <taxon>Bacillati</taxon>
        <taxon>Actinomycetota</taxon>
        <taxon>Acidimicrobiia</taxon>
        <taxon>Acidimicrobiales</taxon>
        <taxon>Microthrixaceae</taxon>
        <taxon>Candidatus Neomicrothrix</taxon>
    </lineage>
</organism>
<dbReference type="AlphaFoldDB" id="A0A936NG84"/>
<dbReference type="Gene3D" id="3.90.1200.10">
    <property type="match status" value="1"/>
</dbReference>
<dbReference type="InterPro" id="IPR002575">
    <property type="entry name" value="Aminoglycoside_PTrfase"/>
</dbReference>
<dbReference type="SUPFAM" id="SSF56112">
    <property type="entry name" value="Protein kinase-like (PK-like)"/>
    <property type="match status" value="1"/>
</dbReference>
<evidence type="ECO:0000313" key="2">
    <source>
        <dbReference type="EMBL" id="MBK9298372.1"/>
    </source>
</evidence>
<name>A0A936NG84_9ACTN</name>
<protein>
    <submittedName>
        <fullName evidence="2">Phosphotransferase</fullName>
    </submittedName>
</protein>
<feature type="domain" description="Aminoglycoside phosphotransferase" evidence="1">
    <location>
        <begin position="35"/>
        <end position="106"/>
    </location>
</feature>
<proteinExistence type="predicted"/>
<dbReference type="InterPro" id="IPR011009">
    <property type="entry name" value="Kinase-like_dom_sf"/>
</dbReference>
<dbReference type="Proteomes" id="UP000727993">
    <property type="component" value="Unassembled WGS sequence"/>
</dbReference>
<dbReference type="EMBL" id="JADJZA010000008">
    <property type="protein sequence ID" value="MBK9298372.1"/>
    <property type="molecule type" value="Genomic_DNA"/>
</dbReference>
<reference evidence="2 3" key="1">
    <citation type="submission" date="2020-10" db="EMBL/GenBank/DDBJ databases">
        <title>Connecting structure to function with the recovery of over 1000 high-quality activated sludge metagenome-assembled genomes encoding full-length rRNA genes using long-read sequencing.</title>
        <authorList>
            <person name="Singleton C.M."/>
            <person name="Petriglieri F."/>
            <person name="Kristensen J.M."/>
            <person name="Kirkegaard R.H."/>
            <person name="Michaelsen T.Y."/>
            <person name="Andersen M.H."/>
            <person name="Karst S.M."/>
            <person name="Dueholm M.S."/>
            <person name="Nielsen P.H."/>
            <person name="Albertsen M."/>
        </authorList>
    </citation>
    <scope>NUCLEOTIDE SEQUENCE [LARGE SCALE GENOMIC DNA]</scope>
    <source>
        <strain evidence="2">Lyne_18-Q3-R50-59_MAXAC.006</strain>
    </source>
</reference>
<accession>A0A936NG84</accession>
<evidence type="ECO:0000259" key="1">
    <source>
        <dbReference type="Pfam" id="PF01636"/>
    </source>
</evidence>
<gene>
    <name evidence="2" type="ORF">IPN02_16330</name>
</gene>
<sequence>MDRLDAGDLFGDYCDGLAATLDDLPLPHPTIRLGVEWLRRNPPSRPQRQTIVHADFRTGNLLVDDGRLSAVVDWELAHVGDPMEDLAYLCLRTWRFGNDELPVGGFGPLDALRWAYEAGNGTWREDAFRWWMAARTAWWACGLAAQAAAFTAGLTDSIVLAASGRRVPELEYDLLNLIETETGPEGI</sequence>
<dbReference type="Pfam" id="PF01636">
    <property type="entry name" value="APH"/>
    <property type="match status" value="1"/>
</dbReference>
<evidence type="ECO:0000313" key="3">
    <source>
        <dbReference type="Proteomes" id="UP000727993"/>
    </source>
</evidence>
<comment type="caution">
    <text evidence="2">The sequence shown here is derived from an EMBL/GenBank/DDBJ whole genome shotgun (WGS) entry which is preliminary data.</text>
</comment>